<gene>
    <name evidence="8" type="ORF">CYMTET_48359</name>
</gene>
<keyword evidence="3 6" id="KW-1133">Transmembrane helix</keyword>
<protein>
    <recommendedName>
        <fullName evidence="7">Ion transport domain-containing protein</fullName>
    </recommendedName>
</protein>
<evidence type="ECO:0000256" key="5">
    <source>
        <dbReference type="SAM" id="MobiDB-lite"/>
    </source>
</evidence>
<dbReference type="Gene3D" id="1.10.238.10">
    <property type="entry name" value="EF-hand"/>
    <property type="match status" value="1"/>
</dbReference>
<dbReference type="PANTHER" id="PTHR10037:SF62">
    <property type="entry name" value="SODIUM CHANNEL PROTEIN 60E"/>
    <property type="match status" value="1"/>
</dbReference>
<keyword evidence="9" id="KW-1185">Reference proteome</keyword>
<organism evidence="8 9">
    <name type="scientific">Cymbomonas tetramitiformis</name>
    <dbReference type="NCBI Taxonomy" id="36881"/>
    <lineage>
        <taxon>Eukaryota</taxon>
        <taxon>Viridiplantae</taxon>
        <taxon>Chlorophyta</taxon>
        <taxon>Pyramimonadophyceae</taxon>
        <taxon>Pyramimonadales</taxon>
        <taxon>Pyramimonadaceae</taxon>
        <taxon>Cymbomonas</taxon>
    </lineage>
</organism>
<evidence type="ECO:0000256" key="2">
    <source>
        <dbReference type="ARBA" id="ARBA00022692"/>
    </source>
</evidence>
<proteinExistence type="predicted"/>
<feature type="transmembrane region" description="Helical" evidence="6">
    <location>
        <begin position="59"/>
        <end position="77"/>
    </location>
</feature>
<dbReference type="InterPro" id="IPR005821">
    <property type="entry name" value="Ion_trans_dom"/>
</dbReference>
<sequence length="536" mass="60727">MSTPPLQAHPGERLPSQGLGEGGGAEGLAGERLPSGVGRGAGRFQRELYFFVKSPKFEGAVMCCITINCLLMTLSYYGEPAQLTRALSYMQNTFTQLFMIELVLKLSALGTEAYFQSRWNCFDFVLVIFGYIEIWIKQVKSVQFLTSLRVLRLIRLIRHFKGTGPIFQTMFVALVALRHVICMMALTIFVYAIFGVALFGDVKYQRVIGPYTNFENFPNAVHVLFRVMTGDGWNGIMHELNVREPTCSQNEGNCGSWLAVPYIVSFIGLMRFIMLNIIMAFVLMKYRMCQQEKNRLVSRKCIRDFSEVWQKFDVLGKGYVPLECLYDIMTELPPPLGLNNQRWTARMFLPIAATLNLPVYRVEFGRKPSTPVQDSRTRAISGKGMLNLARRSRAISLALGGAGLARSLSKGADARHQASSKEYIKDCISFQNTIQVLAARVYVRDVVNRLPKRQRKRHSEFIYNTIQALRQRGFTQVMRDMAQEQSPPCSDVNQRAGTIQDKLVKVDVLDMPAQFHLAIRMMGIARLGQLLLSIYL</sequence>
<evidence type="ECO:0000256" key="4">
    <source>
        <dbReference type="ARBA" id="ARBA00023136"/>
    </source>
</evidence>
<reference evidence="8 9" key="1">
    <citation type="journal article" date="2015" name="Genome Biol. Evol.">
        <title>Comparative Genomics of a Bacterivorous Green Alga Reveals Evolutionary Causalities and Consequences of Phago-Mixotrophic Mode of Nutrition.</title>
        <authorList>
            <person name="Burns J.A."/>
            <person name="Paasch A."/>
            <person name="Narechania A."/>
            <person name="Kim E."/>
        </authorList>
    </citation>
    <scope>NUCLEOTIDE SEQUENCE [LARGE SCALE GENOMIC DNA]</scope>
    <source>
        <strain evidence="8 9">PLY_AMNH</strain>
    </source>
</reference>
<keyword evidence="4 6" id="KW-0472">Membrane</keyword>
<comment type="subcellular location">
    <subcellularLocation>
        <location evidence="1">Membrane</location>
        <topology evidence="1">Multi-pass membrane protein</topology>
    </subcellularLocation>
</comment>
<evidence type="ECO:0000259" key="7">
    <source>
        <dbReference type="Pfam" id="PF00520"/>
    </source>
</evidence>
<feature type="transmembrane region" description="Helical" evidence="6">
    <location>
        <begin position="259"/>
        <end position="283"/>
    </location>
</feature>
<dbReference type="SUPFAM" id="SSF81324">
    <property type="entry name" value="Voltage-gated potassium channels"/>
    <property type="match status" value="1"/>
</dbReference>
<dbReference type="InterPro" id="IPR043203">
    <property type="entry name" value="VGCC_Ca_Na"/>
</dbReference>
<evidence type="ECO:0000313" key="9">
    <source>
        <dbReference type="Proteomes" id="UP001190700"/>
    </source>
</evidence>
<dbReference type="Gene3D" id="1.20.120.350">
    <property type="entry name" value="Voltage-gated potassium channels. Chain C"/>
    <property type="match status" value="1"/>
</dbReference>
<keyword evidence="2 6" id="KW-0812">Transmembrane</keyword>
<dbReference type="GO" id="GO:0001518">
    <property type="term" value="C:voltage-gated sodium channel complex"/>
    <property type="evidence" value="ECO:0007669"/>
    <property type="project" value="TreeGrafter"/>
</dbReference>
<feature type="domain" description="Ion transport" evidence="7">
    <location>
        <begin position="57"/>
        <end position="292"/>
    </location>
</feature>
<accession>A0AAE0EV30</accession>
<evidence type="ECO:0000256" key="1">
    <source>
        <dbReference type="ARBA" id="ARBA00004141"/>
    </source>
</evidence>
<feature type="transmembrane region" description="Helical" evidence="6">
    <location>
        <begin position="170"/>
        <end position="194"/>
    </location>
</feature>
<evidence type="ECO:0000313" key="8">
    <source>
        <dbReference type="EMBL" id="KAK3241913.1"/>
    </source>
</evidence>
<dbReference type="Pfam" id="PF00520">
    <property type="entry name" value="Ion_trans"/>
    <property type="match status" value="1"/>
</dbReference>
<evidence type="ECO:0000256" key="3">
    <source>
        <dbReference type="ARBA" id="ARBA00022989"/>
    </source>
</evidence>
<dbReference type="Gene3D" id="1.10.287.70">
    <property type="match status" value="1"/>
</dbReference>
<dbReference type="PANTHER" id="PTHR10037">
    <property type="entry name" value="VOLTAGE-GATED CATION CHANNEL CALCIUM AND SODIUM"/>
    <property type="match status" value="1"/>
</dbReference>
<dbReference type="AlphaFoldDB" id="A0AAE0EV30"/>
<comment type="caution">
    <text evidence="8">The sequence shown here is derived from an EMBL/GenBank/DDBJ whole genome shotgun (WGS) entry which is preliminary data.</text>
</comment>
<dbReference type="InterPro" id="IPR027359">
    <property type="entry name" value="Volt_channel_dom_sf"/>
</dbReference>
<feature type="region of interest" description="Disordered" evidence="5">
    <location>
        <begin position="1"/>
        <end position="25"/>
    </location>
</feature>
<name>A0AAE0EV30_9CHLO</name>
<dbReference type="EMBL" id="LGRX02033282">
    <property type="protein sequence ID" value="KAK3241913.1"/>
    <property type="molecule type" value="Genomic_DNA"/>
</dbReference>
<dbReference type="GO" id="GO:0005248">
    <property type="term" value="F:voltage-gated sodium channel activity"/>
    <property type="evidence" value="ECO:0007669"/>
    <property type="project" value="TreeGrafter"/>
</dbReference>
<dbReference type="Proteomes" id="UP001190700">
    <property type="component" value="Unassembled WGS sequence"/>
</dbReference>
<evidence type="ECO:0000256" key="6">
    <source>
        <dbReference type="SAM" id="Phobius"/>
    </source>
</evidence>